<protein>
    <submittedName>
        <fullName evidence="7">Transcription factor</fullName>
    </submittedName>
</protein>
<feature type="domain" description="KOW" evidence="6">
    <location>
        <begin position="652"/>
        <end position="679"/>
    </location>
</feature>
<evidence type="ECO:0000259" key="6">
    <source>
        <dbReference type="SMART" id="SM00739"/>
    </source>
</evidence>
<evidence type="ECO:0000313" key="7">
    <source>
        <dbReference type="EMBL" id="EZG43845.1"/>
    </source>
</evidence>
<dbReference type="Pfam" id="PF23291">
    <property type="entry name" value="KOW4_SPT5"/>
    <property type="match status" value="1"/>
</dbReference>
<evidence type="ECO:0000256" key="4">
    <source>
        <dbReference type="ARBA" id="ARBA00023242"/>
    </source>
</evidence>
<feature type="domain" description="KOW" evidence="6">
    <location>
        <begin position="242"/>
        <end position="269"/>
    </location>
</feature>
<dbReference type="Pfam" id="PF23042">
    <property type="entry name" value="KOW1_SPT5"/>
    <property type="match status" value="1"/>
</dbReference>
<dbReference type="SUPFAM" id="SSF50104">
    <property type="entry name" value="Translation proteins SH3-like domain"/>
    <property type="match status" value="1"/>
</dbReference>
<gene>
    <name evidence="7" type="ORF">GNI_157270</name>
</gene>
<dbReference type="OMA" id="YPVGYMN"/>
<dbReference type="GeneID" id="22915459"/>
<comment type="caution">
    <text evidence="7">The sequence shown here is derived from an EMBL/GenBank/DDBJ whole genome shotgun (WGS) entry which is preliminary data.</text>
</comment>
<dbReference type="SMART" id="SM00739">
    <property type="entry name" value="KOW"/>
    <property type="match status" value="5"/>
</dbReference>
<comment type="similarity">
    <text evidence="2">Belongs to the SPT5 family.</text>
</comment>
<dbReference type="eggNOG" id="KOG1999">
    <property type="taxonomic scope" value="Eukaryota"/>
</dbReference>
<reference evidence="7" key="1">
    <citation type="submission" date="2013-12" db="EMBL/GenBank/DDBJ databases">
        <authorList>
            <person name="Omoto C.K."/>
            <person name="Sibley D."/>
            <person name="Venepally P."/>
            <person name="Hadjithomas M."/>
            <person name="Karamycheva S."/>
            <person name="Brunk B."/>
            <person name="Roos D."/>
            <person name="Caler E."/>
            <person name="Lorenzi H."/>
        </authorList>
    </citation>
    <scope>NUCLEOTIDE SEQUENCE</scope>
</reference>
<sequence length="722" mass="77625">MPKRRGRAEEDEEDEEYVPPAAGRKKKRGGVGSFLEFEAAEDDAEAEEELDEEDDGGFLDDSGEAAEAAEMDLSHRRRLEEEMGGESAGRGRAGNLYYNTVGALERRYADGDAEGGRDAEYGDGYLSDDYLDDSGAELQKMLPGAWKLWKVRTVRPGVEREACVAVLRKFASERSRGAFMIASAFASDSVKGSIYVEAPSQNAIQKHLGDIRQLLTSGPNVKRVPVKEMADVFQMDARREELPRLGEWVRFQRGPYAGDLALVSALDENAGSVVVRVIPRIDLSKELAREAAAAEGAPAPAVRERAPPRRITLADLESYQFETERPNYFTECVKFRNYLLEERTGFLLRTVKPQGLLRGAAVKPTADELAKFQEPGVDLSTLVGVPVSSAVSAGTEEAFVVGQPVSVVSGELAGLSGTVVGRDVGGELKISTGGSEVVSVQVEHCRKDFALGDSVRVVGGPYAGETGLVTKLDGHSVHVLSTESHRQIAVDIAQLTVAAQEVRSAVGLTRLDGYAVGDFVLIAGSAQAGVITKISKARRLDVLTKDGVEQLELSQLSGKHHVRAAKEQDANNNEFGVGSAVEILEGPQSGSVGNVKYIWKDTAFVQVPTGLVAVSCASVRREQHAEQPTATTGNHSAQSSRPRGQIGFRTQFAIMGTQVKLISGPHKGLQGELRGIQGHEAVVLVSAVGAEVRVPRHAVQLINEAGEAAKFFRRRGGFNSRG</sequence>
<proteinExistence type="inferred from homology"/>
<dbReference type="GO" id="GO:0003729">
    <property type="term" value="F:mRNA binding"/>
    <property type="evidence" value="ECO:0007669"/>
    <property type="project" value="TreeGrafter"/>
</dbReference>
<dbReference type="InterPro" id="IPR039385">
    <property type="entry name" value="NGN_Euk"/>
</dbReference>
<dbReference type="InterPro" id="IPR039659">
    <property type="entry name" value="SPT5"/>
</dbReference>
<dbReference type="InterPro" id="IPR041973">
    <property type="entry name" value="KOW_Spt5_1"/>
</dbReference>
<feature type="domain" description="KOW" evidence="6">
    <location>
        <begin position="448"/>
        <end position="475"/>
    </location>
</feature>
<dbReference type="GO" id="GO:0032784">
    <property type="term" value="P:regulation of DNA-templated transcription elongation"/>
    <property type="evidence" value="ECO:0007669"/>
    <property type="project" value="InterPro"/>
</dbReference>
<dbReference type="GO" id="GO:0006357">
    <property type="term" value="P:regulation of transcription by RNA polymerase II"/>
    <property type="evidence" value="ECO:0007669"/>
    <property type="project" value="InterPro"/>
</dbReference>
<keyword evidence="4" id="KW-0539">Nucleus</keyword>
<dbReference type="RefSeq" id="XP_011132966.1">
    <property type="nucleotide sequence ID" value="XM_011134664.1"/>
</dbReference>
<dbReference type="InterPro" id="IPR005824">
    <property type="entry name" value="KOW"/>
</dbReference>
<dbReference type="InterPro" id="IPR041977">
    <property type="entry name" value="KOW_Spt5_4"/>
</dbReference>
<dbReference type="AlphaFoldDB" id="A0A023AZW4"/>
<feature type="region of interest" description="Disordered" evidence="5">
    <location>
        <begin position="1"/>
        <end position="61"/>
    </location>
</feature>
<dbReference type="GO" id="GO:0006412">
    <property type="term" value="P:translation"/>
    <property type="evidence" value="ECO:0007669"/>
    <property type="project" value="InterPro"/>
</dbReference>
<dbReference type="OrthoDB" id="28901at2759"/>
<evidence type="ECO:0000313" key="8">
    <source>
        <dbReference type="Proteomes" id="UP000019763"/>
    </source>
</evidence>
<feature type="region of interest" description="Disordered" evidence="5">
    <location>
        <begin position="623"/>
        <end position="642"/>
    </location>
</feature>
<accession>A0A023AZW4</accession>
<dbReference type="VEuPathDB" id="CryptoDB:GNI_157270"/>
<dbReference type="Gene3D" id="3.30.70.940">
    <property type="entry name" value="NusG, N-terminal domain"/>
    <property type="match status" value="1"/>
</dbReference>
<comment type="subcellular location">
    <subcellularLocation>
        <location evidence="1">Nucleus</location>
    </subcellularLocation>
</comment>
<dbReference type="Pfam" id="PF03439">
    <property type="entry name" value="Spt5-NGN"/>
    <property type="match status" value="1"/>
</dbReference>
<dbReference type="CDD" id="cd06081">
    <property type="entry name" value="KOW_Spt5_1"/>
    <property type="match status" value="1"/>
</dbReference>
<dbReference type="Proteomes" id="UP000019763">
    <property type="component" value="Unassembled WGS sequence"/>
</dbReference>
<evidence type="ECO:0000256" key="2">
    <source>
        <dbReference type="ARBA" id="ARBA00006956"/>
    </source>
</evidence>
<dbReference type="Pfam" id="PF00467">
    <property type="entry name" value="KOW"/>
    <property type="match status" value="1"/>
</dbReference>
<evidence type="ECO:0000256" key="1">
    <source>
        <dbReference type="ARBA" id="ARBA00004123"/>
    </source>
</evidence>
<dbReference type="InterPro" id="IPR036735">
    <property type="entry name" value="NGN_dom_sf"/>
</dbReference>
<feature type="domain" description="KOW" evidence="6">
    <location>
        <begin position="574"/>
        <end position="601"/>
    </location>
</feature>
<dbReference type="GO" id="GO:0005840">
    <property type="term" value="C:ribosome"/>
    <property type="evidence" value="ECO:0007669"/>
    <property type="project" value="InterPro"/>
</dbReference>
<dbReference type="GO" id="GO:0006368">
    <property type="term" value="P:transcription elongation by RNA polymerase II"/>
    <property type="evidence" value="ECO:0007669"/>
    <property type="project" value="TreeGrafter"/>
</dbReference>
<organism evidence="7 8">
    <name type="scientific">Gregarina niphandrodes</name>
    <name type="common">Septate eugregarine</name>
    <dbReference type="NCBI Taxonomy" id="110365"/>
    <lineage>
        <taxon>Eukaryota</taxon>
        <taxon>Sar</taxon>
        <taxon>Alveolata</taxon>
        <taxon>Apicomplexa</taxon>
        <taxon>Conoidasida</taxon>
        <taxon>Gregarinasina</taxon>
        <taxon>Eugregarinorida</taxon>
        <taxon>Gregarinidae</taxon>
        <taxon>Gregarina</taxon>
    </lineage>
</organism>
<dbReference type="GO" id="GO:0003735">
    <property type="term" value="F:structural constituent of ribosome"/>
    <property type="evidence" value="ECO:0007669"/>
    <property type="project" value="InterPro"/>
</dbReference>
<dbReference type="GO" id="GO:0032044">
    <property type="term" value="C:DSIF complex"/>
    <property type="evidence" value="ECO:0007669"/>
    <property type="project" value="TreeGrafter"/>
</dbReference>
<keyword evidence="8" id="KW-1185">Reference proteome</keyword>
<dbReference type="InterPro" id="IPR008991">
    <property type="entry name" value="Translation_prot_SH3-like_sf"/>
</dbReference>
<dbReference type="InterPro" id="IPR005100">
    <property type="entry name" value="NGN-domain"/>
</dbReference>
<evidence type="ECO:0000256" key="5">
    <source>
        <dbReference type="SAM" id="MobiDB-lite"/>
    </source>
</evidence>
<dbReference type="Gene3D" id="2.30.30.30">
    <property type="match status" value="1"/>
</dbReference>
<name>A0A023AZW4_GRENI</name>
<evidence type="ECO:0000256" key="3">
    <source>
        <dbReference type="ARBA" id="ARBA00023163"/>
    </source>
</evidence>
<dbReference type="PROSITE" id="PS01108">
    <property type="entry name" value="RIBOSOMAL_L24"/>
    <property type="match status" value="1"/>
</dbReference>
<keyword evidence="3" id="KW-0804">Transcription</keyword>
<dbReference type="CDD" id="cd09888">
    <property type="entry name" value="NGN_Euk"/>
    <property type="match status" value="1"/>
</dbReference>
<dbReference type="PANTHER" id="PTHR11125:SF7">
    <property type="entry name" value="TRANSCRIPTION ELONGATION FACTOR SPT5"/>
    <property type="match status" value="1"/>
</dbReference>
<dbReference type="EMBL" id="AFNH02001172">
    <property type="protein sequence ID" value="EZG43845.1"/>
    <property type="molecule type" value="Genomic_DNA"/>
</dbReference>
<dbReference type="InterPro" id="IPR014722">
    <property type="entry name" value="Rib_uL2_dom2"/>
</dbReference>
<feature type="compositionally biased region" description="Polar residues" evidence="5">
    <location>
        <begin position="626"/>
        <end position="642"/>
    </location>
</feature>
<feature type="compositionally biased region" description="Acidic residues" evidence="5">
    <location>
        <begin position="38"/>
        <end position="61"/>
    </location>
</feature>
<dbReference type="PANTHER" id="PTHR11125">
    <property type="entry name" value="SUPPRESSOR OF TY 5"/>
    <property type="match status" value="1"/>
</dbReference>
<feature type="domain" description="KOW" evidence="6">
    <location>
        <begin position="398"/>
        <end position="425"/>
    </location>
</feature>
<dbReference type="InterPro" id="IPR005825">
    <property type="entry name" value="Ribosomal_uL24_CS"/>
</dbReference>